<name>A0A0F9M401_9ZZZZ</name>
<sequence length="274" mass="30431">MNNAKPKGFRKDEEGKFHLWFELDKNGNPPNDYKLKEKQTFSIFKPDIPNIGAHPVVIGVDVSAGTGSSNSALCAWDTVTHEKIAEFVDPYTRPEALAYSAVSLAKWLGNAKLIWEQNGPGRQFGSRVSELGYNNIYLRSQDTTIEKKVTKIPGWAPTRESKLLLLGNYRDAIESGSCANRSKIALEETLEYVYGVNGGVEHSRARNKTDPSGAGASHGDRVIADALAWKCIEGFGKGKKEPDMPEAPYGSLQWRINQKKKDKQKKHKLLGKGW</sequence>
<evidence type="ECO:0000256" key="1">
    <source>
        <dbReference type="SAM" id="MobiDB-lite"/>
    </source>
</evidence>
<evidence type="ECO:0008006" key="3">
    <source>
        <dbReference type="Google" id="ProtNLM"/>
    </source>
</evidence>
<comment type="caution">
    <text evidence="2">The sequence shown here is derived from an EMBL/GenBank/DDBJ whole genome shotgun (WGS) entry which is preliminary data.</text>
</comment>
<protein>
    <recommendedName>
        <fullName evidence="3">Terminase large subunit gp17-like C-terminal domain-containing protein</fullName>
    </recommendedName>
</protein>
<reference evidence="2" key="1">
    <citation type="journal article" date="2015" name="Nature">
        <title>Complex archaea that bridge the gap between prokaryotes and eukaryotes.</title>
        <authorList>
            <person name="Spang A."/>
            <person name="Saw J.H."/>
            <person name="Jorgensen S.L."/>
            <person name="Zaremba-Niedzwiedzka K."/>
            <person name="Martijn J."/>
            <person name="Lind A.E."/>
            <person name="van Eijk R."/>
            <person name="Schleper C."/>
            <person name="Guy L."/>
            <person name="Ettema T.J."/>
        </authorList>
    </citation>
    <scope>NUCLEOTIDE SEQUENCE</scope>
</reference>
<feature type="region of interest" description="Disordered" evidence="1">
    <location>
        <begin position="237"/>
        <end position="274"/>
    </location>
</feature>
<feature type="compositionally biased region" description="Basic residues" evidence="1">
    <location>
        <begin position="257"/>
        <end position="274"/>
    </location>
</feature>
<evidence type="ECO:0000313" key="2">
    <source>
        <dbReference type="EMBL" id="KKN02115.1"/>
    </source>
</evidence>
<dbReference type="Gene3D" id="3.30.420.240">
    <property type="match status" value="1"/>
</dbReference>
<proteinExistence type="predicted"/>
<accession>A0A0F9M401</accession>
<dbReference type="AlphaFoldDB" id="A0A0F9M401"/>
<organism evidence="2">
    <name type="scientific">marine sediment metagenome</name>
    <dbReference type="NCBI Taxonomy" id="412755"/>
    <lineage>
        <taxon>unclassified sequences</taxon>
        <taxon>metagenomes</taxon>
        <taxon>ecological metagenomes</taxon>
    </lineage>
</organism>
<dbReference type="EMBL" id="LAZR01005182">
    <property type="protein sequence ID" value="KKN02115.1"/>
    <property type="molecule type" value="Genomic_DNA"/>
</dbReference>
<gene>
    <name evidence="2" type="ORF">LCGC14_1120920</name>
</gene>